<accession>A0ABN7BW79</accession>
<evidence type="ECO:0000313" key="2">
    <source>
        <dbReference type="Proteomes" id="UP001473424"/>
    </source>
</evidence>
<sequence length="57" mass="6980">MCRFLKISKSTYYFNFKKKEDKIQNNMYDEAVISAFKENKEAYRKKKIKSCSKRKEN</sequence>
<dbReference type="EMBL" id="AP028955">
    <property type="protein sequence ID" value="BET39221.1"/>
    <property type="molecule type" value="Genomic_DNA"/>
</dbReference>
<organism evidence="1 2">
    <name type="scientific">Spiroplasma ixodetis</name>
    <dbReference type="NCBI Taxonomy" id="2141"/>
    <lineage>
        <taxon>Bacteria</taxon>
        <taxon>Bacillati</taxon>
        <taxon>Mycoplasmatota</taxon>
        <taxon>Mollicutes</taxon>
        <taxon>Entomoplasmatales</taxon>
        <taxon>Spiroplasmataceae</taxon>
        <taxon>Spiroplasma</taxon>
    </lineage>
</organism>
<evidence type="ECO:0000313" key="1">
    <source>
        <dbReference type="EMBL" id="BET39221.1"/>
    </source>
</evidence>
<protein>
    <recommendedName>
        <fullName evidence="3">Transposase</fullName>
    </recommendedName>
</protein>
<evidence type="ECO:0008006" key="3">
    <source>
        <dbReference type="Google" id="ProtNLM"/>
    </source>
</evidence>
<dbReference type="Proteomes" id="UP001473424">
    <property type="component" value="Chromosome"/>
</dbReference>
<gene>
    <name evidence="1" type="ORF">SAP269_18100</name>
</gene>
<keyword evidence="2" id="KW-1185">Reference proteome</keyword>
<dbReference type="RefSeq" id="WP_353306065.1">
    <property type="nucleotide sequence ID" value="NZ_AP028955.1"/>
</dbReference>
<name>A0ABN7BW79_9MOLU</name>
<proteinExistence type="predicted"/>
<reference evidence="2" key="1">
    <citation type="journal article" date="2024" name="FEMS Microbiol. Lett.">
        <title>Genomic insights into Spiroplasma endosymbionts that induce male-killing and protective phenotypes in the pea aphid.</title>
        <authorList>
            <person name="Arai H."/>
            <person name="Legeai F."/>
            <person name="Kageyama D."/>
            <person name="Sugio A."/>
            <person name="Simon J.C."/>
        </authorList>
    </citation>
    <scope>NUCLEOTIDE SEQUENCE [LARGE SCALE GENOMIC DNA]</scope>
    <source>
        <strain evidence="2">sAp269</strain>
    </source>
</reference>